<dbReference type="Pfam" id="PF07728">
    <property type="entry name" value="AAA_5"/>
    <property type="match status" value="1"/>
</dbReference>
<dbReference type="InterPro" id="IPR011704">
    <property type="entry name" value="ATPase_dyneun-rel_AAA"/>
</dbReference>
<gene>
    <name evidence="2" type="ORF">I6H42_05275</name>
</gene>
<evidence type="ECO:0000313" key="3">
    <source>
        <dbReference type="Proteomes" id="UP000595220"/>
    </source>
</evidence>
<keyword evidence="3" id="KW-1185">Reference proteome</keyword>
<dbReference type="Gene3D" id="3.40.50.300">
    <property type="entry name" value="P-loop containing nucleotide triphosphate hydrolases"/>
    <property type="match status" value="1"/>
</dbReference>
<dbReference type="InterPro" id="IPR052934">
    <property type="entry name" value="Methyl-DNA_Rec/Restrict_Enz"/>
</dbReference>
<dbReference type="EMBL" id="CP066065">
    <property type="protein sequence ID" value="QQC43224.1"/>
    <property type="molecule type" value="Genomic_DNA"/>
</dbReference>
<name>A0AAQ0BVD1_9ACTO</name>
<organism evidence="2 3">
    <name type="scientific">Schaalia meyeri</name>
    <dbReference type="NCBI Taxonomy" id="52773"/>
    <lineage>
        <taxon>Bacteria</taxon>
        <taxon>Bacillati</taxon>
        <taxon>Actinomycetota</taxon>
        <taxon>Actinomycetes</taxon>
        <taxon>Actinomycetales</taxon>
        <taxon>Actinomycetaceae</taxon>
        <taxon>Schaalia</taxon>
    </lineage>
</organism>
<dbReference type="REBASE" id="482611">
    <property type="entry name" value="Sme985McrBCP"/>
</dbReference>
<dbReference type="SMART" id="SM00382">
    <property type="entry name" value="AAA"/>
    <property type="match status" value="1"/>
</dbReference>
<evidence type="ECO:0000259" key="1">
    <source>
        <dbReference type="SMART" id="SM00382"/>
    </source>
</evidence>
<dbReference type="SUPFAM" id="SSF52540">
    <property type="entry name" value="P-loop containing nucleoside triphosphate hydrolases"/>
    <property type="match status" value="1"/>
</dbReference>
<dbReference type="InterPro" id="IPR003593">
    <property type="entry name" value="AAA+_ATPase"/>
</dbReference>
<dbReference type="CDD" id="cd00009">
    <property type="entry name" value="AAA"/>
    <property type="match status" value="1"/>
</dbReference>
<proteinExistence type="predicted"/>
<reference evidence="2 3" key="1">
    <citation type="submission" date="2020-12" db="EMBL/GenBank/DDBJ databases">
        <title>FDA dAtabase for Regulatory Grade micrObial Sequences (FDA-ARGOS): Supporting development and validation of Infectious Disease Dx tests.</title>
        <authorList>
            <person name="Sproer C."/>
            <person name="Gronow S."/>
            <person name="Severitt S."/>
            <person name="Schroder I."/>
            <person name="Tallon L."/>
            <person name="Sadzewicz L."/>
            <person name="Zhao X."/>
            <person name="Boylan J."/>
            <person name="Ott S."/>
            <person name="Bowen H."/>
            <person name="Vavikolanu K."/>
            <person name="Mehta A."/>
            <person name="Aluvathingal J."/>
            <person name="Nadendla S."/>
            <person name="Lowell S."/>
            <person name="Myers T."/>
            <person name="Yan Y."/>
            <person name="Sichtig H."/>
        </authorList>
    </citation>
    <scope>NUCLEOTIDE SEQUENCE [LARGE SCALE GENOMIC DNA]</scope>
    <source>
        <strain evidence="2 3">FDAARGOS_985</strain>
    </source>
</reference>
<accession>A0AAQ0BVD1</accession>
<sequence length="722" mass="82030">MTTDSQYSWTSFYMEFADKLLAFKDDRQALIAALQKVYEDIGMTLPTLDASGTPTDIDPFTVFGLFNRGLAERKRRAIATGIGTALGVNSPLTDDFAGVPVLLNINATFYDQASRDEADIERLWNVFSAALAYADQPTAPARAAFASAYDTVLRQRRVGWNITMGLFWIRPLTYLNLCSRDRWCLALPNTMPSDIRATVESLRDAPPAADYLQLRDRVRSAMDSGDYEYKTFADLSAYAWRVSEEVNQRNKRTDKEKETAVQSAALGDADVQTTRYWLYAPGEGARMWEDFYERGVMGLGWAELGDLSAYASKEDMRQRLLEIRTDNTSQTNSARAVWQFANEIKPGDVIFVKKGRSEILGRGVVTGDYVYDPNGGHYPHIREVRWTHAGHWSLDKPLAMKTLTEVTDYPEFVATVEAFFEDAEEEASGTEEPAVSYPEYTKEDFLDEVYMDEAQYDALVGVLRAKKNIILQGAPGVGKTYAAKRLAYSMMGVKDASRVMMVQFHQSYSYEDFIEGYRPCTTGFELVRGAFYSFCKKASEDEDNDYFFIIDEINRGNLSTIFGELFMLIESDKRGSKLQLLYSRELFHVPSNVFLVGMMNTADRSLAMLDYALRRRFAFVELRPAFDSERFAEYRASLEDPRFDVLVRAVARLNEAIAADDSLGEGFRIGHSYFCNMDADECDHAALSSIVEYELVPMLREYWFDEPAKVEEWARKLRGALR</sequence>
<dbReference type="PANTHER" id="PTHR37291:SF1">
    <property type="entry name" value="TYPE IV METHYL-DIRECTED RESTRICTION ENZYME ECOKMCRB SUBUNIT"/>
    <property type="match status" value="1"/>
</dbReference>
<dbReference type="GO" id="GO:0016887">
    <property type="term" value="F:ATP hydrolysis activity"/>
    <property type="evidence" value="ECO:0007669"/>
    <property type="project" value="InterPro"/>
</dbReference>
<dbReference type="GO" id="GO:0005524">
    <property type="term" value="F:ATP binding"/>
    <property type="evidence" value="ECO:0007669"/>
    <property type="project" value="InterPro"/>
</dbReference>
<dbReference type="InterPro" id="IPR027417">
    <property type="entry name" value="P-loop_NTPase"/>
</dbReference>
<evidence type="ECO:0000313" key="2">
    <source>
        <dbReference type="EMBL" id="QQC43224.1"/>
    </source>
</evidence>
<dbReference type="Proteomes" id="UP000595220">
    <property type="component" value="Chromosome"/>
</dbReference>
<dbReference type="RefSeq" id="WP_074633502.1">
    <property type="nucleotide sequence ID" value="NZ_CP066065.1"/>
</dbReference>
<feature type="domain" description="AAA+ ATPase" evidence="1">
    <location>
        <begin position="465"/>
        <end position="623"/>
    </location>
</feature>
<protein>
    <submittedName>
        <fullName evidence="2">AAA family ATPase</fullName>
    </submittedName>
</protein>
<dbReference type="PANTHER" id="PTHR37291">
    <property type="entry name" value="5-METHYLCYTOSINE-SPECIFIC RESTRICTION ENZYME B"/>
    <property type="match status" value="1"/>
</dbReference>
<dbReference type="AlphaFoldDB" id="A0AAQ0BVD1"/>